<dbReference type="Proteomes" id="UP000471751">
    <property type="component" value="Unassembled WGS sequence"/>
</dbReference>
<dbReference type="GO" id="GO:0046872">
    <property type="term" value="F:metal ion binding"/>
    <property type="evidence" value="ECO:0007669"/>
    <property type="project" value="UniProtKB-KW"/>
</dbReference>
<evidence type="ECO:0000256" key="1">
    <source>
        <dbReference type="ARBA" id="ARBA00022723"/>
    </source>
</evidence>
<dbReference type="CDD" id="cd00371">
    <property type="entry name" value="HMA"/>
    <property type="match status" value="1"/>
</dbReference>
<protein>
    <submittedName>
        <fullName evidence="3">Heavy-metal-associated domain-containing protein</fullName>
    </submittedName>
</protein>
<keyword evidence="4" id="KW-1185">Reference proteome</keyword>
<name>A0A6I5RWM0_9PSED</name>
<dbReference type="AlphaFoldDB" id="A0A6I5RWM0"/>
<dbReference type="RefSeq" id="WP_163939488.1">
    <property type="nucleotide sequence ID" value="NZ_BMQU01000006.1"/>
</dbReference>
<dbReference type="InterPro" id="IPR036163">
    <property type="entry name" value="HMA_dom_sf"/>
</dbReference>
<proteinExistence type="predicted"/>
<sequence length="65" mass="7079">MQVFNVQGMTCGHCVKAVTHAVQNQDPTAVVEVDLGQKQVRVQSTLATSKILELIHEEGYQAEVA</sequence>
<dbReference type="InterPro" id="IPR017969">
    <property type="entry name" value="Heavy-metal-associated_CS"/>
</dbReference>
<dbReference type="PROSITE" id="PS01047">
    <property type="entry name" value="HMA_1"/>
    <property type="match status" value="1"/>
</dbReference>
<reference evidence="3 4" key="1">
    <citation type="submission" date="2020-02" db="EMBL/GenBank/DDBJ databases">
        <title>Broccoli isolated Pseudomonas sp.</title>
        <authorList>
            <person name="Fujikawa T."/>
            <person name="Sawada H."/>
        </authorList>
    </citation>
    <scope>NUCLEOTIDE SEQUENCE [LARGE SCALE GENOMIC DNA]</scope>
    <source>
        <strain evidence="3 4">JCM 32154</strain>
    </source>
</reference>
<dbReference type="Pfam" id="PF00403">
    <property type="entry name" value="HMA"/>
    <property type="match status" value="1"/>
</dbReference>
<evidence type="ECO:0000313" key="4">
    <source>
        <dbReference type="Proteomes" id="UP000471751"/>
    </source>
</evidence>
<accession>A0A6I5RWM0</accession>
<dbReference type="EMBL" id="JAAHBT010000295">
    <property type="protein sequence ID" value="NES11698.1"/>
    <property type="molecule type" value="Genomic_DNA"/>
</dbReference>
<keyword evidence="1" id="KW-0479">Metal-binding</keyword>
<evidence type="ECO:0000313" key="3">
    <source>
        <dbReference type="EMBL" id="NES11698.1"/>
    </source>
</evidence>
<dbReference type="SUPFAM" id="SSF55008">
    <property type="entry name" value="HMA, heavy metal-associated domain"/>
    <property type="match status" value="1"/>
</dbReference>
<evidence type="ECO:0000259" key="2">
    <source>
        <dbReference type="PROSITE" id="PS50846"/>
    </source>
</evidence>
<organism evidence="3 4">
    <name type="scientific">Pseudomonas laurentiana</name>
    <dbReference type="NCBI Taxonomy" id="2364649"/>
    <lineage>
        <taxon>Bacteria</taxon>
        <taxon>Pseudomonadati</taxon>
        <taxon>Pseudomonadota</taxon>
        <taxon>Gammaproteobacteria</taxon>
        <taxon>Pseudomonadales</taxon>
        <taxon>Pseudomonadaceae</taxon>
        <taxon>Pseudomonas</taxon>
    </lineage>
</organism>
<gene>
    <name evidence="3" type="ORF">G3O07_21290</name>
</gene>
<dbReference type="InterPro" id="IPR006121">
    <property type="entry name" value="HMA_dom"/>
</dbReference>
<comment type="caution">
    <text evidence="3">The sequence shown here is derived from an EMBL/GenBank/DDBJ whole genome shotgun (WGS) entry which is preliminary data.</text>
</comment>
<feature type="domain" description="HMA" evidence="2">
    <location>
        <begin position="1"/>
        <end position="63"/>
    </location>
</feature>
<dbReference type="PROSITE" id="PS50846">
    <property type="entry name" value="HMA_2"/>
    <property type="match status" value="1"/>
</dbReference>
<dbReference type="Gene3D" id="3.30.70.100">
    <property type="match status" value="1"/>
</dbReference>